<dbReference type="InterPro" id="IPR017441">
    <property type="entry name" value="Protein_kinase_ATP_BS"/>
</dbReference>
<dbReference type="InterPro" id="IPR000504">
    <property type="entry name" value="RRM_dom"/>
</dbReference>
<evidence type="ECO:0000256" key="2">
    <source>
        <dbReference type="ARBA" id="ARBA00021141"/>
    </source>
</evidence>
<feature type="region of interest" description="Disordered" evidence="16">
    <location>
        <begin position="1001"/>
        <end position="1027"/>
    </location>
</feature>
<evidence type="ECO:0000256" key="14">
    <source>
        <dbReference type="PROSITE-ProRule" id="PRU00176"/>
    </source>
</evidence>
<dbReference type="FunFam" id="1.10.510.10:FF:000058">
    <property type="entry name" value="Receptor-like protein kinase FERONIA"/>
    <property type="match status" value="1"/>
</dbReference>
<evidence type="ECO:0000256" key="15">
    <source>
        <dbReference type="PROSITE-ProRule" id="PRU10141"/>
    </source>
</evidence>
<keyword evidence="9 15" id="KW-0067">ATP-binding</keyword>
<evidence type="ECO:0000313" key="22">
    <source>
        <dbReference type="Proteomes" id="UP000026962"/>
    </source>
</evidence>
<sequence>MAAIVLLLFLAVGLVPASNGQTGFFSPQFSFFLACGAGGNVAVTSDSPQRTFVPDDGELSGKSARFSNPDASPPSPLYAAARASTSGFSYRLNYAADAAPDGNTTLVLRLHFFPFTSQSGDLSSARFSISAMGRYVLLGPSFSPPRAGVVREFLLPSDGSGEFDVTFTPEAGGLAFVNAVELFPAPQELLWKNALTPVNTDVSPSHQALETLYRLNVGGPPVTPTIDTMWRTWLPDDSYLSPATVSAVASIQGPINFDPTQGYTRMVAPDAVYKSQRTTNSSTSNVTWTFAVDGDSSYVVRLHFCAFEELSSVIGEGVDFNVYLMQAMGTRELKAKDHATLSMPIQAFYVDYVTVVPTGGENLTVSIGRAASSDSKKAILNGLEVMKLRAVDMTPASSSGKMSKVVIGVIAAVLGVAVLAGVALCILFVRRRQRQATQPVPEEEESVGTPWSPFTPDGEGSIGSSVVTPRRMNMKLHIPLAEVMVATGDFDDANLLGVGGFGNVYRGVLRDGTRVAVKRAKRASRQGFPEFQTEILVLSSIRHRHLVSLIGYCNERSEMILVYELMEHGTLRSHLYGSDAAPPAPLSWKQRLEICIGAAKGLHYLHTGHADNIIHRDVKSTNILLGDGFVAKVADFGLSRVGPSTGQTHVSTAVKGSFGYLDPEYFKTRQLTDRSDVYSFGVVLFEVLCARPAIDQSLPPDEINLAEWAMQWSRRGRFDKIIDPAVAGDASMNSLRKFAETAGRCLADYGEQRPSMGDVVWNLEYCLQLQESQPSTETALDDSAAHLPRDIVVARQVAPIAPNVLADGAGDDMSWSETASFTATGNVFSQIMSRDDTIFKSRSTCLDRSRTPRTSYLQGLMDQKGFDGDRSESRLYVGNLDFRVSESDIIKMFSPFGKIIAEDFLWHTRGPKRGEPRGYAFVQYTTKEEAQLAKEKMNGKLVCGRPVVVHLASEKCFMDSGKSHRAMKDKKLAGGSGSKSVQTDRAAKIAAIKHKLKSLEDEGCSTKRPRLKSDDLTGSSKQSDKKC</sequence>
<evidence type="ECO:0000256" key="5">
    <source>
        <dbReference type="ARBA" id="ARBA00022692"/>
    </source>
</evidence>
<dbReference type="InterPro" id="IPR039157">
    <property type="entry name" value="RBM18_RRM"/>
</dbReference>
<keyword evidence="14" id="KW-0694">RNA-binding</keyword>
<dbReference type="Proteomes" id="UP000026962">
    <property type="component" value="Chromosome 10"/>
</dbReference>
<evidence type="ECO:0000256" key="16">
    <source>
        <dbReference type="SAM" id="MobiDB-lite"/>
    </source>
</evidence>
<dbReference type="SMART" id="SM00220">
    <property type="entry name" value="S_TKc"/>
    <property type="match status" value="1"/>
</dbReference>
<reference evidence="21" key="1">
    <citation type="submission" date="2015-04" db="UniProtKB">
        <authorList>
            <consortium name="EnsemblPlants"/>
        </authorList>
    </citation>
    <scope>IDENTIFICATION</scope>
</reference>
<dbReference type="GO" id="GO:0016020">
    <property type="term" value="C:membrane"/>
    <property type="evidence" value="ECO:0007669"/>
    <property type="project" value="UniProtKB-SubCell"/>
</dbReference>
<evidence type="ECO:0000259" key="19">
    <source>
        <dbReference type="PROSITE" id="PS50011"/>
    </source>
</evidence>
<dbReference type="GO" id="GO:0003723">
    <property type="term" value="F:RNA binding"/>
    <property type="evidence" value="ECO:0007669"/>
    <property type="project" value="UniProtKB-UniRule"/>
</dbReference>
<dbReference type="InterPro" id="IPR024788">
    <property type="entry name" value="Malectin-like_Carb-bd_dom"/>
</dbReference>
<evidence type="ECO:0000256" key="9">
    <source>
        <dbReference type="ARBA" id="ARBA00022840"/>
    </source>
</evidence>
<protein>
    <recommendedName>
        <fullName evidence="2">Probable RNA-binding protein 18</fullName>
    </recommendedName>
    <alternativeName>
        <fullName evidence="13">RNA-binding motif protein 18</fullName>
    </alternativeName>
</protein>
<dbReference type="FunFam" id="2.60.120.430:FF:000013">
    <property type="entry name" value="Putative receptor-like protein kinase"/>
    <property type="match status" value="1"/>
</dbReference>
<dbReference type="Gene3D" id="3.30.200.20">
    <property type="entry name" value="Phosphorylase Kinase, domain 1"/>
    <property type="match status" value="1"/>
</dbReference>
<evidence type="ECO:0000313" key="21">
    <source>
        <dbReference type="EnsemblPlants" id="OPUNC10G15220.1"/>
    </source>
</evidence>
<evidence type="ECO:0000256" key="11">
    <source>
        <dbReference type="ARBA" id="ARBA00023136"/>
    </source>
</evidence>
<dbReference type="InterPro" id="IPR012677">
    <property type="entry name" value="Nucleotide-bd_a/b_plait_sf"/>
</dbReference>
<dbReference type="PROSITE" id="PS50102">
    <property type="entry name" value="RRM"/>
    <property type="match status" value="1"/>
</dbReference>
<dbReference type="STRING" id="4537.A0A0E0MA46"/>
<evidence type="ECO:0000256" key="18">
    <source>
        <dbReference type="SAM" id="SignalP"/>
    </source>
</evidence>
<dbReference type="PROSITE" id="PS50011">
    <property type="entry name" value="PROTEIN_KINASE_DOM"/>
    <property type="match status" value="1"/>
</dbReference>
<reference evidence="21" key="2">
    <citation type="submission" date="2018-05" db="EMBL/GenBank/DDBJ databases">
        <title>OpunRS2 (Oryza punctata Reference Sequence Version 2).</title>
        <authorList>
            <person name="Zhang J."/>
            <person name="Kudrna D."/>
            <person name="Lee S."/>
            <person name="Talag J."/>
            <person name="Welchert J."/>
            <person name="Wing R.A."/>
        </authorList>
    </citation>
    <scope>NUCLEOTIDE SEQUENCE [LARGE SCALE GENOMIC DNA]</scope>
</reference>
<dbReference type="SUPFAM" id="SSF56112">
    <property type="entry name" value="Protein kinase-like (PK-like)"/>
    <property type="match status" value="1"/>
</dbReference>
<name>A0A0E0MA46_ORYPU</name>
<dbReference type="eggNOG" id="KOG1187">
    <property type="taxonomic scope" value="Eukaryota"/>
</dbReference>
<keyword evidence="11 17" id="KW-0472">Membrane</keyword>
<proteinExistence type="predicted"/>
<dbReference type="AlphaFoldDB" id="A0A0E0MA46"/>
<dbReference type="InterPro" id="IPR035979">
    <property type="entry name" value="RBD_domain_sf"/>
</dbReference>
<dbReference type="InterPro" id="IPR011009">
    <property type="entry name" value="Kinase-like_dom_sf"/>
</dbReference>
<dbReference type="PANTHER" id="PTHR47989:SF62">
    <property type="entry name" value="OS05G0423500 PROTEIN"/>
    <property type="match status" value="1"/>
</dbReference>
<dbReference type="GO" id="GO:0004674">
    <property type="term" value="F:protein serine/threonine kinase activity"/>
    <property type="evidence" value="ECO:0007669"/>
    <property type="project" value="UniProtKB-KW"/>
</dbReference>
<evidence type="ECO:0000256" key="6">
    <source>
        <dbReference type="ARBA" id="ARBA00022729"/>
    </source>
</evidence>
<keyword evidence="4" id="KW-0808">Transferase</keyword>
<evidence type="ECO:0000256" key="7">
    <source>
        <dbReference type="ARBA" id="ARBA00022741"/>
    </source>
</evidence>
<evidence type="ECO:0000256" key="8">
    <source>
        <dbReference type="ARBA" id="ARBA00022777"/>
    </source>
</evidence>
<feature type="transmembrane region" description="Helical" evidence="17">
    <location>
        <begin position="405"/>
        <end position="429"/>
    </location>
</feature>
<dbReference type="CDD" id="cd14066">
    <property type="entry name" value="STKc_IRAK"/>
    <property type="match status" value="1"/>
</dbReference>
<dbReference type="Pfam" id="PF07714">
    <property type="entry name" value="PK_Tyr_Ser-Thr"/>
    <property type="match status" value="1"/>
</dbReference>
<dbReference type="GO" id="GO:0005524">
    <property type="term" value="F:ATP binding"/>
    <property type="evidence" value="ECO:0007669"/>
    <property type="project" value="UniProtKB-UniRule"/>
</dbReference>
<dbReference type="HOGENOM" id="CLU_000288_42_3_1"/>
<dbReference type="FunFam" id="2.60.120.430:FF:000015">
    <property type="entry name" value="Putative receptor-like protein kinase"/>
    <property type="match status" value="1"/>
</dbReference>
<evidence type="ECO:0000256" key="3">
    <source>
        <dbReference type="ARBA" id="ARBA00022527"/>
    </source>
</evidence>
<dbReference type="CDD" id="cd12355">
    <property type="entry name" value="RRM_RBM18"/>
    <property type="match status" value="1"/>
</dbReference>
<keyword evidence="10 17" id="KW-1133">Transmembrane helix</keyword>
<keyword evidence="5 17" id="KW-0812">Transmembrane</keyword>
<keyword evidence="8" id="KW-0418">Kinase</keyword>
<feature type="domain" description="RRM" evidence="20">
    <location>
        <begin position="873"/>
        <end position="954"/>
    </location>
</feature>
<keyword evidence="3" id="KW-0723">Serine/threonine-protein kinase</keyword>
<comment type="subcellular location">
    <subcellularLocation>
        <location evidence="1">Membrane</location>
        <topology evidence="1">Single-pass membrane protein</topology>
    </subcellularLocation>
</comment>
<evidence type="ECO:0000256" key="10">
    <source>
        <dbReference type="ARBA" id="ARBA00022989"/>
    </source>
</evidence>
<dbReference type="PROSITE" id="PS00107">
    <property type="entry name" value="PROTEIN_KINASE_ATP"/>
    <property type="match status" value="1"/>
</dbReference>
<dbReference type="FunFam" id="3.30.200.20:FF:000039">
    <property type="entry name" value="receptor-like protein kinase FERONIA"/>
    <property type="match status" value="1"/>
</dbReference>
<feature type="chain" id="PRO_5002367309" description="Probable RNA-binding protein 18" evidence="18">
    <location>
        <begin position="18"/>
        <end position="1027"/>
    </location>
</feature>
<dbReference type="PROSITE" id="PS00108">
    <property type="entry name" value="PROTEIN_KINASE_ST"/>
    <property type="match status" value="1"/>
</dbReference>
<dbReference type="InterPro" id="IPR001245">
    <property type="entry name" value="Ser-Thr/Tyr_kinase_cat_dom"/>
</dbReference>
<keyword evidence="12" id="KW-0325">Glycoprotein</keyword>
<evidence type="ECO:0000256" key="13">
    <source>
        <dbReference type="ARBA" id="ARBA00030780"/>
    </source>
</evidence>
<keyword evidence="22" id="KW-1185">Reference proteome</keyword>
<keyword evidence="6 18" id="KW-0732">Signal</keyword>
<dbReference type="InterPro" id="IPR000719">
    <property type="entry name" value="Prot_kinase_dom"/>
</dbReference>
<dbReference type="EnsemblPlants" id="OPUNC10G15220.1">
    <property type="protein sequence ID" value="OPUNC10G15220.1"/>
    <property type="gene ID" value="OPUNC10G15220"/>
</dbReference>
<dbReference type="Pfam" id="PF12819">
    <property type="entry name" value="Malectin_like"/>
    <property type="match status" value="1"/>
</dbReference>
<organism evidence="21">
    <name type="scientific">Oryza punctata</name>
    <name type="common">Red rice</name>
    <dbReference type="NCBI Taxonomy" id="4537"/>
    <lineage>
        <taxon>Eukaryota</taxon>
        <taxon>Viridiplantae</taxon>
        <taxon>Streptophyta</taxon>
        <taxon>Embryophyta</taxon>
        <taxon>Tracheophyta</taxon>
        <taxon>Spermatophyta</taxon>
        <taxon>Magnoliopsida</taxon>
        <taxon>Liliopsida</taxon>
        <taxon>Poales</taxon>
        <taxon>Poaceae</taxon>
        <taxon>BOP clade</taxon>
        <taxon>Oryzoideae</taxon>
        <taxon>Oryzeae</taxon>
        <taxon>Oryzinae</taxon>
        <taxon>Oryza</taxon>
    </lineage>
</organism>
<dbReference type="Pfam" id="PF00076">
    <property type="entry name" value="RRM_1"/>
    <property type="match status" value="1"/>
</dbReference>
<dbReference type="Gramene" id="OPUNC10G15220.1">
    <property type="protein sequence ID" value="OPUNC10G15220.1"/>
    <property type="gene ID" value="OPUNC10G15220"/>
</dbReference>
<dbReference type="OMA" id="HFCAFEE"/>
<evidence type="ECO:0000256" key="17">
    <source>
        <dbReference type="SAM" id="Phobius"/>
    </source>
</evidence>
<evidence type="ECO:0000256" key="1">
    <source>
        <dbReference type="ARBA" id="ARBA00004167"/>
    </source>
</evidence>
<feature type="signal peptide" evidence="18">
    <location>
        <begin position="1"/>
        <end position="17"/>
    </location>
</feature>
<dbReference type="Gene3D" id="2.60.120.430">
    <property type="entry name" value="Galactose-binding lectin"/>
    <property type="match status" value="2"/>
</dbReference>
<evidence type="ECO:0000259" key="20">
    <source>
        <dbReference type="PROSITE" id="PS50102"/>
    </source>
</evidence>
<evidence type="ECO:0000256" key="4">
    <source>
        <dbReference type="ARBA" id="ARBA00022679"/>
    </source>
</evidence>
<feature type="region of interest" description="Disordered" evidence="16">
    <location>
        <begin position="437"/>
        <end position="460"/>
    </location>
</feature>
<accession>A0A0E0MA46</accession>
<feature type="domain" description="Protein kinase" evidence="19">
    <location>
        <begin position="490"/>
        <end position="766"/>
    </location>
</feature>
<dbReference type="SUPFAM" id="SSF54928">
    <property type="entry name" value="RNA-binding domain, RBD"/>
    <property type="match status" value="1"/>
</dbReference>
<dbReference type="Gene3D" id="3.30.70.330">
    <property type="match status" value="1"/>
</dbReference>
<feature type="binding site" evidence="15">
    <location>
        <position position="518"/>
    </location>
    <ligand>
        <name>ATP</name>
        <dbReference type="ChEBI" id="CHEBI:30616"/>
    </ligand>
</feature>
<keyword evidence="7 15" id="KW-0547">Nucleotide-binding</keyword>
<dbReference type="InterPro" id="IPR008271">
    <property type="entry name" value="Ser/Thr_kinase_AS"/>
</dbReference>
<dbReference type="Gene3D" id="1.10.510.10">
    <property type="entry name" value="Transferase(Phosphotransferase) domain 1"/>
    <property type="match status" value="1"/>
</dbReference>
<dbReference type="PANTHER" id="PTHR47989">
    <property type="entry name" value="OS01G0750732 PROTEIN"/>
    <property type="match status" value="1"/>
</dbReference>
<evidence type="ECO:0000256" key="12">
    <source>
        <dbReference type="ARBA" id="ARBA00023180"/>
    </source>
</evidence>
<dbReference type="SMART" id="SM00360">
    <property type="entry name" value="RRM"/>
    <property type="match status" value="1"/>
</dbReference>